<keyword evidence="5 9" id="KW-0812">Transmembrane</keyword>
<dbReference type="InterPro" id="IPR000182">
    <property type="entry name" value="GNAT_dom"/>
</dbReference>
<feature type="transmembrane region" description="Helical" evidence="9">
    <location>
        <begin position="35"/>
        <end position="58"/>
    </location>
</feature>
<dbReference type="EMBL" id="PKIB01000001">
    <property type="protein sequence ID" value="PLA54813.1"/>
    <property type="molecule type" value="Genomic_DNA"/>
</dbReference>
<dbReference type="PROSITE" id="PS51186">
    <property type="entry name" value="GNAT"/>
    <property type="match status" value="1"/>
</dbReference>
<dbReference type="GO" id="GO:0016020">
    <property type="term" value="C:membrane"/>
    <property type="evidence" value="ECO:0007669"/>
    <property type="project" value="InterPro"/>
</dbReference>
<evidence type="ECO:0000256" key="9">
    <source>
        <dbReference type="SAM" id="Phobius"/>
    </source>
</evidence>
<keyword evidence="8 9" id="KW-0472">Membrane</keyword>
<feature type="transmembrane region" description="Helical" evidence="9">
    <location>
        <begin position="79"/>
        <end position="96"/>
    </location>
</feature>
<dbReference type="Gene3D" id="3.40.630.30">
    <property type="match status" value="1"/>
</dbReference>
<evidence type="ECO:0000256" key="2">
    <source>
        <dbReference type="ARBA" id="ARBA00022448"/>
    </source>
</evidence>
<name>A0A2I1YIU4_STRMC</name>
<feature type="transmembrane region" description="Helical" evidence="9">
    <location>
        <begin position="222"/>
        <end position="240"/>
    </location>
</feature>
<feature type="transmembrane region" description="Helical" evidence="9">
    <location>
        <begin position="12"/>
        <end position="29"/>
    </location>
</feature>
<keyword evidence="4" id="KW-0762">Sugar transport</keyword>
<evidence type="ECO:0000256" key="4">
    <source>
        <dbReference type="ARBA" id="ARBA00022597"/>
    </source>
</evidence>
<feature type="transmembrane region" description="Helical" evidence="9">
    <location>
        <begin position="284"/>
        <end position="302"/>
    </location>
</feature>
<evidence type="ECO:0000256" key="5">
    <source>
        <dbReference type="ARBA" id="ARBA00022692"/>
    </source>
</evidence>
<evidence type="ECO:0000256" key="3">
    <source>
        <dbReference type="ARBA" id="ARBA00022475"/>
    </source>
</evidence>
<evidence type="ECO:0000256" key="7">
    <source>
        <dbReference type="ARBA" id="ARBA00022989"/>
    </source>
</evidence>
<feature type="domain" description="N-acetyltransferase" evidence="10">
    <location>
        <begin position="322"/>
        <end position="462"/>
    </location>
</feature>
<dbReference type="CDD" id="cd04301">
    <property type="entry name" value="NAT_SF"/>
    <property type="match status" value="1"/>
</dbReference>
<keyword evidence="11" id="KW-0808">Transferase</keyword>
<evidence type="ECO:0000256" key="6">
    <source>
        <dbReference type="ARBA" id="ARBA00022847"/>
    </source>
</evidence>
<feature type="transmembrane region" description="Helical" evidence="9">
    <location>
        <begin position="163"/>
        <end position="184"/>
    </location>
</feature>
<evidence type="ECO:0000259" key="10">
    <source>
        <dbReference type="PROSITE" id="PS51186"/>
    </source>
</evidence>
<dbReference type="GO" id="GO:0016747">
    <property type="term" value="F:acyltransferase activity, transferring groups other than amino-acyl groups"/>
    <property type="evidence" value="ECO:0007669"/>
    <property type="project" value="InterPro"/>
</dbReference>
<feature type="transmembrane region" description="Helical" evidence="9">
    <location>
        <begin position="252"/>
        <end position="272"/>
    </location>
</feature>
<accession>A0A2I1YIU4</accession>
<dbReference type="Pfam" id="PF00583">
    <property type="entry name" value="Acetyltransf_1"/>
    <property type="match status" value="1"/>
</dbReference>
<dbReference type="RefSeq" id="WP_013851690.1">
    <property type="nucleotide sequence ID" value="NZ_PKIB01000001.1"/>
</dbReference>
<dbReference type="InterPro" id="IPR004684">
    <property type="entry name" value="2keto-3dGluconate_permease"/>
</dbReference>
<evidence type="ECO:0000256" key="1">
    <source>
        <dbReference type="ARBA" id="ARBA00006430"/>
    </source>
</evidence>
<dbReference type="Proteomes" id="UP000235073">
    <property type="component" value="Unassembled WGS sequence"/>
</dbReference>
<keyword evidence="7 9" id="KW-1133">Transmembrane helix</keyword>
<feature type="transmembrane region" description="Helical" evidence="9">
    <location>
        <begin position="196"/>
        <end position="216"/>
    </location>
</feature>
<gene>
    <name evidence="11" type="ORF">CYK21_01515</name>
</gene>
<reference evidence="11 12" key="1">
    <citation type="submission" date="2017-12" db="EMBL/GenBank/DDBJ databases">
        <title>Phylogenetic diversity of female urinary microbiome.</title>
        <authorList>
            <person name="Thomas-White K."/>
            <person name="Wolfe A.J."/>
        </authorList>
    </citation>
    <scope>NUCLEOTIDE SEQUENCE [LARGE SCALE GENOMIC DNA]</scope>
    <source>
        <strain evidence="11 12">UMB0733</strain>
    </source>
</reference>
<dbReference type="Pfam" id="PF03812">
    <property type="entry name" value="KdgT"/>
    <property type="match status" value="1"/>
</dbReference>
<protein>
    <submittedName>
        <fullName evidence="11">GNAT family N-acetyltransferase</fullName>
    </submittedName>
</protein>
<organism evidence="11 12">
    <name type="scientific">Streptococcus macedonicus</name>
    <name type="common">Streptococcus gallolyticus macedonicus</name>
    <dbReference type="NCBI Taxonomy" id="59310"/>
    <lineage>
        <taxon>Bacteria</taxon>
        <taxon>Bacillati</taxon>
        <taxon>Bacillota</taxon>
        <taxon>Bacilli</taxon>
        <taxon>Lactobacillales</taxon>
        <taxon>Streptococcaceae</taxon>
        <taxon>Streptococcus</taxon>
    </lineage>
</organism>
<dbReference type="InterPro" id="IPR016181">
    <property type="entry name" value="Acyl_CoA_acyltransferase"/>
</dbReference>
<keyword evidence="6" id="KW-0769">Symport</keyword>
<proteinExistence type="inferred from homology"/>
<dbReference type="AlphaFoldDB" id="A0A2I1YIU4"/>
<comment type="similarity">
    <text evidence="1">Belongs to the KdgT transporter family.</text>
</comment>
<keyword evidence="3" id="KW-1003">Cell membrane</keyword>
<feature type="transmembrane region" description="Helical" evidence="9">
    <location>
        <begin position="137"/>
        <end position="157"/>
    </location>
</feature>
<keyword evidence="2" id="KW-0813">Transport</keyword>
<sequence length="462" mass="51557">MNFIRKISHFKGSNFLIPMFLTSLVYTFYPDLLTIGAPFSGLFTSEATFFIIAVLLMVSGIQTDLKKYPSVLKSIGPVLLVKVAISAAVTLLWKAIFPVEGWLGMTVVTVCAVLMSCNPGMYLVLLGKNITEKEESAFSVINLLMLPALPLLILSIGESQIDLLAPLVANLLPFILGIVIGMLYPGSRKLFRPLNMLLIPFLAVTFGAKINLLVALKSSLSGFILAILFYALMVLPLTWLDKVWNKQQGRMALSMSSIAAFSMSIPPFVSQYLQISDAEIGQSIGQIAFAVIISSFATPYLFNQFISSEEEEVETETLHYIRPHSDYPEYLVDQIAAVDWRAGEHLANRIRQHDLDTNDVVVVMADDNNKLVGFVGLTERDIVDDVDFGSFLSTMYIVPEHRGKGFSFQLTSCILEIAKKQGRDKLYIVTQQEGLYEHHDFQQISEATDRFGRPMRVLMREI</sequence>
<dbReference type="SUPFAM" id="SSF55729">
    <property type="entry name" value="Acyl-CoA N-acyltransferases (Nat)"/>
    <property type="match status" value="1"/>
</dbReference>
<evidence type="ECO:0000313" key="11">
    <source>
        <dbReference type="EMBL" id="PLA54813.1"/>
    </source>
</evidence>
<evidence type="ECO:0000256" key="8">
    <source>
        <dbReference type="ARBA" id="ARBA00023136"/>
    </source>
</evidence>
<dbReference type="GO" id="GO:0015649">
    <property type="term" value="F:2-keto-3-deoxygluconate:proton symporter activity"/>
    <property type="evidence" value="ECO:0007669"/>
    <property type="project" value="InterPro"/>
</dbReference>
<feature type="transmembrane region" description="Helical" evidence="9">
    <location>
        <begin position="102"/>
        <end position="125"/>
    </location>
</feature>
<comment type="caution">
    <text evidence="11">The sequence shown here is derived from an EMBL/GenBank/DDBJ whole genome shotgun (WGS) entry which is preliminary data.</text>
</comment>
<evidence type="ECO:0000313" key="12">
    <source>
        <dbReference type="Proteomes" id="UP000235073"/>
    </source>
</evidence>